<dbReference type="InterPro" id="IPR031167">
    <property type="entry name" value="G_OBG"/>
</dbReference>
<feature type="binding site" evidence="8">
    <location>
        <begin position="306"/>
        <end position="308"/>
    </location>
    <ligand>
        <name>GTP</name>
        <dbReference type="ChEBI" id="CHEBI:37565"/>
    </ligand>
</feature>
<comment type="caution">
    <text evidence="12">The sequence shown here is derived from an EMBL/GenBank/DDBJ whole genome shotgun (WGS) entry which is preliminary data.</text>
</comment>
<evidence type="ECO:0000256" key="8">
    <source>
        <dbReference type="HAMAP-Rule" id="MF_01454"/>
    </source>
</evidence>
<dbReference type="Proteomes" id="UP000092677">
    <property type="component" value="Unassembled WGS sequence"/>
</dbReference>
<protein>
    <recommendedName>
        <fullName evidence="8">GTPase Obg</fullName>
        <ecNumber evidence="8">3.6.5.-</ecNumber>
    </recommendedName>
    <alternativeName>
        <fullName evidence="8">GTP-binding protein Obg</fullName>
    </alternativeName>
</protein>
<reference evidence="13 14" key="2">
    <citation type="submission" date="2016-05" db="EMBL/GenBank/DDBJ databases">
        <title>Draft genome sequences of four strains of Ehrlichia ruminantium, a tick-borne pathogen of ruminants, isolated from Zimbabwe, The Gambia and Ghana.</title>
        <authorList>
            <person name="Nakao R."/>
            <person name="Jongejan F."/>
            <person name="Sugimoto C."/>
        </authorList>
    </citation>
    <scope>NUCLEOTIDE SEQUENCE [LARGE SCALE GENOMIC DNA]</scope>
    <source>
        <strain evidence="13">Kerr Seringe</strain>
        <strain evidence="14">Pokoase 417</strain>
    </source>
</reference>
<evidence type="ECO:0000256" key="1">
    <source>
        <dbReference type="ARBA" id="ARBA00007699"/>
    </source>
</evidence>
<dbReference type="PRINTS" id="PR00326">
    <property type="entry name" value="GTP1OBG"/>
</dbReference>
<dbReference type="PIRSF" id="PIRSF002401">
    <property type="entry name" value="GTP_bd_Obg/CgtA"/>
    <property type="match status" value="1"/>
</dbReference>
<dbReference type="EC" id="3.6.5.-" evidence="8"/>
<dbReference type="EMBL" id="BDDM01000216">
    <property type="protein sequence ID" value="GAT78461.1"/>
    <property type="molecule type" value="Genomic_DNA"/>
</dbReference>
<dbReference type="InterPro" id="IPR006073">
    <property type="entry name" value="GTP-bd"/>
</dbReference>
<dbReference type="InterPro" id="IPR014100">
    <property type="entry name" value="GTP-bd_Obg/CgtA"/>
</dbReference>
<dbReference type="Pfam" id="PF01926">
    <property type="entry name" value="MMR_HSR1"/>
    <property type="match status" value="1"/>
</dbReference>
<evidence type="ECO:0000256" key="5">
    <source>
        <dbReference type="ARBA" id="ARBA00022801"/>
    </source>
</evidence>
<dbReference type="GO" id="GO:0000287">
    <property type="term" value="F:magnesium ion binding"/>
    <property type="evidence" value="ECO:0007669"/>
    <property type="project" value="InterPro"/>
</dbReference>
<keyword evidence="2 8" id="KW-0963">Cytoplasm</keyword>
<comment type="cofactor">
    <cofactor evidence="8">
        <name>Mg(2+)</name>
        <dbReference type="ChEBI" id="CHEBI:18420"/>
    </cofactor>
</comment>
<comment type="function">
    <text evidence="8">An essential GTPase which binds GTP, GDP and possibly (p)ppGpp with moderate affinity, with high nucleotide exchange rates and a fairly low GTP hydrolysis rate. Plays a role in control of the cell cycle, stress response, ribosome biogenesis and in those bacteria that undergo differentiation, in morphogenesis control.</text>
</comment>
<dbReference type="GO" id="GO:0005525">
    <property type="term" value="F:GTP binding"/>
    <property type="evidence" value="ECO:0007669"/>
    <property type="project" value="UniProtKB-UniRule"/>
</dbReference>
<evidence type="ECO:0000256" key="7">
    <source>
        <dbReference type="ARBA" id="ARBA00023134"/>
    </source>
</evidence>
<keyword evidence="5 8" id="KW-0378">Hydrolase</keyword>
<evidence type="ECO:0000256" key="4">
    <source>
        <dbReference type="ARBA" id="ARBA00022741"/>
    </source>
</evidence>
<dbReference type="SUPFAM" id="SSF52540">
    <property type="entry name" value="P-loop containing nucleoside triphosphate hydrolases"/>
    <property type="match status" value="1"/>
</dbReference>
<evidence type="ECO:0000313" key="14">
    <source>
        <dbReference type="Proteomes" id="UP000092731"/>
    </source>
</evidence>
<accession>A0A161M1Q1</accession>
<evidence type="ECO:0000256" key="6">
    <source>
        <dbReference type="ARBA" id="ARBA00022842"/>
    </source>
</evidence>
<feature type="domain" description="OBG-type G" evidence="9">
    <location>
        <begin position="159"/>
        <end position="325"/>
    </location>
</feature>
<dbReference type="InterPro" id="IPR036726">
    <property type="entry name" value="GTP1_OBG_dom_sf"/>
</dbReference>
<dbReference type="Gene3D" id="2.70.210.12">
    <property type="entry name" value="GTP1/OBG domain"/>
    <property type="match status" value="1"/>
</dbReference>
<dbReference type="Pfam" id="PF01018">
    <property type="entry name" value="GTP1_OBG"/>
    <property type="match status" value="1"/>
</dbReference>
<evidence type="ECO:0000313" key="13">
    <source>
        <dbReference type="Proteomes" id="UP000092677"/>
    </source>
</evidence>
<feature type="binding site" evidence="8">
    <location>
        <begin position="278"/>
        <end position="281"/>
    </location>
    <ligand>
        <name>GTP</name>
        <dbReference type="ChEBI" id="CHEBI:37565"/>
    </ligand>
</feature>
<comment type="subcellular location">
    <subcellularLocation>
        <location evidence="8">Cytoplasm</location>
    </subcellularLocation>
</comment>
<feature type="domain" description="Obg" evidence="10">
    <location>
        <begin position="1"/>
        <end position="158"/>
    </location>
</feature>
<feature type="binding site" evidence="8">
    <location>
        <begin position="211"/>
        <end position="214"/>
    </location>
    <ligand>
        <name>GTP</name>
        <dbReference type="ChEBI" id="CHEBI:37565"/>
    </ligand>
</feature>
<dbReference type="CDD" id="cd01898">
    <property type="entry name" value="Obg"/>
    <property type="match status" value="1"/>
</dbReference>
<dbReference type="GO" id="GO:0042254">
    <property type="term" value="P:ribosome biogenesis"/>
    <property type="evidence" value="ECO:0007669"/>
    <property type="project" value="UniProtKB-UniRule"/>
</dbReference>
<dbReference type="GO" id="GO:0003924">
    <property type="term" value="F:GTPase activity"/>
    <property type="evidence" value="ECO:0007669"/>
    <property type="project" value="UniProtKB-UniRule"/>
</dbReference>
<dbReference type="InterPro" id="IPR027417">
    <property type="entry name" value="P-loop_NTPase"/>
</dbReference>
<dbReference type="EMBL" id="BDDL01000065">
    <property type="protein sequence ID" value="GAT77345.1"/>
    <property type="molecule type" value="Genomic_DNA"/>
</dbReference>
<dbReference type="RefSeq" id="WP_065432662.1">
    <property type="nucleotide sequence ID" value="NZ_BDDL01000065.1"/>
</dbReference>
<feature type="binding site" evidence="8">
    <location>
        <begin position="190"/>
        <end position="194"/>
    </location>
    <ligand>
        <name>GTP</name>
        <dbReference type="ChEBI" id="CHEBI:37565"/>
    </ligand>
</feature>
<dbReference type="GO" id="GO:0005737">
    <property type="term" value="C:cytoplasm"/>
    <property type="evidence" value="ECO:0007669"/>
    <property type="project" value="UniProtKB-SubCell"/>
</dbReference>
<keyword evidence="7 8" id="KW-0342">GTP-binding</keyword>
<keyword evidence="4 8" id="KW-0547">Nucleotide-binding</keyword>
<feature type="binding site" evidence="8">
    <location>
        <position position="172"/>
    </location>
    <ligand>
        <name>Mg(2+)</name>
        <dbReference type="ChEBI" id="CHEBI:18420"/>
    </ligand>
</feature>
<dbReference type="FunFam" id="2.70.210.12:FF:000001">
    <property type="entry name" value="GTPase Obg"/>
    <property type="match status" value="1"/>
</dbReference>
<dbReference type="HAMAP" id="MF_01454">
    <property type="entry name" value="GTPase_Obg"/>
    <property type="match status" value="1"/>
</dbReference>
<evidence type="ECO:0000259" key="10">
    <source>
        <dbReference type="PROSITE" id="PS51883"/>
    </source>
</evidence>
<reference evidence="12" key="1">
    <citation type="journal article" date="2016" name="Genome Announc.">
        <title>Draft Genome Sequences of Three Strains of Ehrlichia ruminantium, a Tick-Borne Pathogen of Ruminants, Isolated from Zimbabwe, The Gambia, and Ghana.</title>
        <authorList>
            <person name="Nakao R."/>
            <person name="Jongejan F."/>
            <person name="Sugimoto C."/>
        </authorList>
    </citation>
    <scope>NUCLEOTIDE SEQUENCE</scope>
    <source>
        <strain evidence="11">Kerr Seringe</strain>
        <strain evidence="12">Pokoase 417</strain>
    </source>
</reference>
<dbReference type="STRING" id="779.GCA_002019755_00544"/>
<feature type="binding site" evidence="8">
    <location>
        <position position="192"/>
    </location>
    <ligand>
        <name>Mg(2+)</name>
        <dbReference type="ChEBI" id="CHEBI:18420"/>
    </ligand>
</feature>
<dbReference type="NCBIfam" id="NF008956">
    <property type="entry name" value="PRK12299.1"/>
    <property type="match status" value="1"/>
</dbReference>
<dbReference type="PROSITE" id="PS51883">
    <property type="entry name" value="OBG"/>
    <property type="match status" value="1"/>
</dbReference>
<comment type="similarity">
    <text evidence="1 8">Belongs to the TRAFAC class OBG-HflX-like GTPase superfamily. OBG GTPase family.</text>
</comment>
<dbReference type="AlphaFoldDB" id="A0A161M1Q1"/>
<feature type="binding site" evidence="8">
    <location>
        <begin position="165"/>
        <end position="172"/>
    </location>
    <ligand>
        <name>GTP</name>
        <dbReference type="ChEBI" id="CHEBI:37565"/>
    </ligand>
</feature>
<dbReference type="InterPro" id="IPR045086">
    <property type="entry name" value="OBG_GTPase"/>
</dbReference>
<dbReference type="PANTHER" id="PTHR11702:SF31">
    <property type="entry name" value="MITOCHONDRIAL RIBOSOME-ASSOCIATED GTPASE 2"/>
    <property type="match status" value="1"/>
</dbReference>
<evidence type="ECO:0000256" key="2">
    <source>
        <dbReference type="ARBA" id="ARBA00022490"/>
    </source>
</evidence>
<evidence type="ECO:0000259" key="9">
    <source>
        <dbReference type="PROSITE" id="PS51710"/>
    </source>
</evidence>
<evidence type="ECO:0000313" key="11">
    <source>
        <dbReference type="EMBL" id="GAT77345.1"/>
    </source>
</evidence>
<dbReference type="SUPFAM" id="SSF82051">
    <property type="entry name" value="Obg GTP-binding protein N-terminal domain"/>
    <property type="match status" value="1"/>
</dbReference>
<organism evidence="12 14">
    <name type="scientific">Ehrlichia ruminantium</name>
    <name type="common">heartwater rickettsia</name>
    <name type="synonym">Cowdria ruminantium</name>
    <dbReference type="NCBI Taxonomy" id="779"/>
    <lineage>
        <taxon>Bacteria</taxon>
        <taxon>Pseudomonadati</taxon>
        <taxon>Pseudomonadota</taxon>
        <taxon>Alphaproteobacteria</taxon>
        <taxon>Rickettsiales</taxon>
        <taxon>Anaplasmataceae</taxon>
        <taxon>Ehrlichia</taxon>
    </lineage>
</organism>
<dbReference type="NCBIfam" id="TIGR02729">
    <property type="entry name" value="Obg_CgtA"/>
    <property type="match status" value="1"/>
</dbReference>
<dbReference type="GO" id="GO:0043022">
    <property type="term" value="F:ribosome binding"/>
    <property type="evidence" value="ECO:0007669"/>
    <property type="project" value="UniProtKB-ARBA"/>
</dbReference>
<dbReference type="PROSITE" id="PS51710">
    <property type="entry name" value="G_OBG"/>
    <property type="match status" value="1"/>
</dbReference>
<dbReference type="PANTHER" id="PTHR11702">
    <property type="entry name" value="DEVELOPMENTALLY REGULATED GTP-BINDING PROTEIN-RELATED"/>
    <property type="match status" value="1"/>
</dbReference>
<sequence>MSFIDEAKVYLKAGKGGDGCSSFRREKFIEFGGPDGGNGGNGGSIIFIASHHVNTLIYFKYKQHIKAENGHPGLSKNKFGLSGKDITIEVPIGTQIYDEEGVLITDLNSENQKFIAAQGGKGGIGNSSYKTSTNRAPRYFTLGEQGEEKWIILKLKIISDVGIIGLPNAGKSSFLASCTNSKTKIANYPFTTLEPELGVAFINNTELVLADIPGLISGAHLGYGIGDKFLKHIERCSILLHIIDCTLEDIIDSYKCIRKELSLYSKALTEKTEFILLNKCDLLDKEEISIKKRLLAEHTKKEIFTSSIKKSKQHILLTLIKYINKNYSINKPFVYDPFNT</sequence>
<keyword evidence="3 8" id="KW-0479">Metal-binding</keyword>
<gene>
    <name evidence="12" type="primary">obgE</name>
    <name evidence="8" type="synonym">obg</name>
    <name evidence="11" type="ORF">EHRUM2_05660</name>
    <name evidence="12" type="ORF">EHRUM3_06850</name>
</gene>
<evidence type="ECO:0000313" key="12">
    <source>
        <dbReference type="EMBL" id="GAT78461.1"/>
    </source>
</evidence>
<evidence type="ECO:0000256" key="3">
    <source>
        <dbReference type="ARBA" id="ARBA00022723"/>
    </source>
</evidence>
<dbReference type="NCBIfam" id="NF008955">
    <property type="entry name" value="PRK12297.1"/>
    <property type="match status" value="1"/>
</dbReference>
<dbReference type="Gene3D" id="3.40.50.300">
    <property type="entry name" value="P-loop containing nucleotide triphosphate hydrolases"/>
    <property type="match status" value="1"/>
</dbReference>
<name>A0A161M1Q1_EHRRU</name>
<keyword evidence="6 8" id="KW-0460">Magnesium</keyword>
<comment type="subunit">
    <text evidence="8">Monomer.</text>
</comment>
<dbReference type="InterPro" id="IPR006169">
    <property type="entry name" value="GTP1_OBG_dom"/>
</dbReference>
<dbReference type="Proteomes" id="UP000092731">
    <property type="component" value="Unassembled WGS sequence"/>
</dbReference>
<proteinExistence type="inferred from homology"/>